<keyword evidence="5 11" id="KW-0812">Transmembrane</keyword>
<evidence type="ECO:0000256" key="14">
    <source>
        <dbReference type="SAM" id="SignalP"/>
    </source>
</evidence>
<sequence>MVQYLPIVLMLALAALFAAGSFVASAVLGPKRPTAAKEGPYESGIVPRRAPAARFPVRFYLVAMIFIIFDIEVVFLYPWAVMYRQLAGFGLAEMAVFVGIVFVSFAYLVSNGALDWGPVQKLRNRPQADLTRTTSNAVRRVPRPLEVAMDGPGLLPLDGEGAGGDGAGADGDGGGSAGGSDADWGPPVGARTGEER</sequence>
<evidence type="ECO:0000256" key="6">
    <source>
        <dbReference type="ARBA" id="ARBA00022719"/>
    </source>
</evidence>
<comment type="catalytic activity">
    <reaction evidence="11 12">
        <text>a quinone + NADH + 5 H(+)(in) = a quinol + NAD(+) + 4 H(+)(out)</text>
        <dbReference type="Rhea" id="RHEA:57888"/>
        <dbReference type="ChEBI" id="CHEBI:15378"/>
        <dbReference type="ChEBI" id="CHEBI:24646"/>
        <dbReference type="ChEBI" id="CHEBI:57540"/>
        <dbReference type="ChEBI" id="CHEBI:57945"/>
        <dbReference type="ChEBI" id="CHEBI:132124"/>
    </reaction>
</comment>
<dbReference type="Proteomes" id="UP000437736">
    <property type="component" value="Unassembled WGS sequence"/>
</dbReference>
<dbReference type="InterPro" id="IPR038430">
    <property type="entry name" value="NDAH_ubi_oxred_su3_sf"/>
</dbReference>
<organism evidence="15 16">
    <name type="scientific">Acidiferrimicrobium australe</name>
    <dbReference type="NCBI Taxonomy" id="2664430"/>
    <lineage>
        <taxon>Bacteria</taxon>
        <taxon>Bacillati</taxon>
        <taxon>Actinomycetota</taxon>
        <taxon>Acidimicrobiia</taxon>
        <taxon>Acidimicrobiales</taxon>
        <taxon>Acidimicrobiaceae</taxon>
        <taxon>Acidiferrimicrobium</taxon>
    </lineage>
</organism>
<comment type="subunit">
    <text evidence="11">NDH-1 is composed of 14 different subunits. Subunits NuoA, H, J, K, L, M, N constitute the membrane sector of the complex.</text>
</comment>
<keyword evidence="3 11" id="KW-0813">Transport</keyword>
<reference evidence="15 16" key="1">
    <citation type="submission" date="2019-11" db="EMBL/GenBank/DDBJ databases">
        <title>Acidiferrimicrobium australis gen. nov., sp. nov., an acidophilic and obligately heterotrophic, member of the Actinobacteria that catalyses dissimilatory oxido- reduction of iron isolated from metal-rich acidic water in Chile.</title>
        <authorList>
            <person name="Gonzalez D."/>
            <person name="Huber K."/>
            <person name="Hedrich S."/>
            <person name="Rojas-Villalobos C."/>
            <person name="Quatrini R."/>
            <person name="Dinamarca M.A."/>
            <person name="Schwarz A."/>
            <person name="Canales C."/>
            <person name="Nancucheo I."/>
        </authorList>
    </citation>
    <scope>NUCLEOTIDE SEQUENCE [LARGE SCALE GENOMIC DNA]</scope>
    <source>
        <strain evidence="15 16">USS-CCA1</strain>
    </source>
</reference>
<feature type="transmembrane region" description="Helical" evidence="11">
    <location>
        <begin position="59"/>
        <end position="79"/>
    </location>
</feature>
<feature type="signal peptide" evidence="14">
    <location>
        <begin position="1"/>
        <end position="26"/>
    </location>
</feature>
<evidence type="ECO:0000256" key="8">
    <source>
        <dbReference type="ARBA" id="ARBA00022989"/>
    </source>
</evidence>
<name>A0ABW9QY68_9ACTN</name>
<evidence type="ECO:0000256" key="4">
    <source>
        <dbReference type="ARBA" id="ARBA00022475"/>
    </source>
</evidence>
<comment type="subcellular location">
    <subcellularLocation>
        <location evidence="11 12">Cell membrane</location>
        <topology evidence="11 12">Multi-pass membrane protein</topology>
    </subcellularLocation>
    <subcellularLocation>
        <location evidence="1">Membrane</location>
        <topology evidence="1">Multi-pass membrane protein</topology>
    </subcellularLocation>
</comment>
<dbReference type="PANTHER" id="PTHR11058:SF22">
    <property type="entry name" value="NADH-QUINONE OXIDOREDUCTASE SUBUNIT A"/>
    <property type="match status" value="1"/>
</dbReference>
<feature type="compositionally biased region" description="Gly residues" evidence="13">
    <location>
        <begin position="160"/>
        <end position="178"/>
    </location>
</feature>
<dbReference type="HAMAP" id="MF_01394">
    <property type="entry name" value="NDH1_NuoA"/>
    <property type="match status" value="1"/>
</dbReference>
<gene>
    <name evidence="11" type="primary">nuoA</name>
    <name evidence="15" type="ORF">GHK86_16810</name>
</gene>
<evidence type="ECO:0000256" key="10">
    <source>
        <dbReference type="ARBA" id="ARBA00023136"/>
    </source>
</evidence>
<dbReference type="InterPro" id="IPR023043">
    <property type="entry name" value="NAD(P)H_OxRDtase_bac/plastid"/>
</dbReference>
<evidence type="ECO:0000256" key="7">
    <source>
        <dbReference type="ARBA" id="ARBA00022967"/>
    </source>
</evidence>
<dbReference type="InterPro" id="IPR000440">
    <property type="entry name" value="NADH_UbQ/plastoQ_OxRdtase_su3"/>
</dbReference>
<evidence type="ECO:0000256" key="12">
    <source>
        <dbReference type="RuleBase" id="RU003639"/>
    </source>
</evidence>
<feature type="chain" id="PRO_5047543537" description="NADH-quinone oxidoreductase subunit A" evidence="14">
    <location>
        <begin position="27"/>
        <end position="196"/>
    </location>
</feature>
<comment type="similarity">
    <text evidence="2 11 12">Belongs to the complex I subunit 3 family.</text>
</comment>
<evidence type="ECO:0000256" key="9">
    <source>
        <dbReference type="ARBA" id="ARBA00023027"/>
    </source>
</evidence>
<dbReference type="EC" id="7.1.1.-" evidence="11"/>
<feature type="region of interest" description="Disordered" evidence="13">
    <location>
        <begin position="148"/>
        <end position="196"/>
    </location>
</feature>
<evidence type="ECO:0000313" key="16">
    <source>
        <dbReference type="Proteomes" id="UP000437736"/>
    </source>
</evidence>
<evidence type="ECO:0000313" key="15">
    <source>
        <dbReference type="EMBL" id="MST34374.1"/>
    </source>
</evidence>
<dbReference type="EMBL" id="WJHE01000973">
    <property type="protein sequence ID" value="MST34374.1"/>
    <property type="molecule type" value="Genomic_DNA"/>
</dbReference>
<evidence type="ECO:0000256" key="13">
    <source>
        <dbReference type="SAM" id="MobiDB-lite"/>
    </source>
</evidence>
<keyword evidence="10 11" id="KW-0472">Membrane</keyword>
<keyword evidence="7 11" id="KW-1278">Translocase</keyword>
<evidence type="ECO:0000256" key="3">
    <source>
        <dbReference type="ARBA" id="ARBA00022448"/>
    </source>
</evidence>
<comment type="caution">
    <text evidence="15">The sequence shown here is derived from an EMBL/GenBank/DDBJ whole genome shotgun (WGS) entry which is preliminary data.</text>
</comment>
<comment type="caution">
    <text evidence="11">Lacks conserved residue(s) required for the propagation of feature annotation.</text>
</comment>
<keyword evidence="16" id="KW-1185">Reference proteome</keyword>
<evidence type="ECO:0000256" key="5">
    <source>
        <dbReference type="ARBA" id="ARBA00022692"/>
    </source>
</evidence>
<feature type="transmembrane region" description="Helical" evidence="11">
    <location>
        <begin position="86"/>
        <end position="109"/>
    </location>
</feature>
<comment type="function">
    <text evidence="11">NDH-1 shuttles electrons from NADH, via FMN and iron-sulfur (Fe-S) centers, to quinones in the respiratory chain. The immediate electron acceptor for the enzyme in this species is believed to be a menaquinone. Couples the redox reaction to proton translocation (for every two electrons transferred, four hydrogen ions are translocated across the cytoplasmic membrane), and thus conserves the redox energy in a proton gradient.</text>
</comment>
<keyword evidence="9 11" id="KW-0520">NAD</keyword>
<evidence type="ECO:0000256" key="11">
    <source>
        <dbReference type="HAMAP-Rule" id="MF_01394"/>
    </source>
</evidence>
<dbReference type="Gene3D" id="1.20.58.1610">
    <property type="entry name" value="NADH:ubiquinone/plastoquinone oxidoreductase, chain 3"/>
    <property type="match status" value="1"/>
</dbReference>
<dbReference type="PANTHER" id="PTHR11058">
    <property type="entry name" value="NADH-UBIQUINONE OXIDOREDUCTASE CHAIN 3"/>
    <property type="match status" value="1"/>
</dbReference>
<keyword evidence="8 11" id="KW-1133">Transmembrane helix</keyword>
<evidence type="ECO:0000256" key="1">
    <source>
        <dbReference type="ARBA" id="ARBA00004141"/>
    </source>
</evidence>
<keyword evidence="4 11" id="KW-1003">Cell membrane</keyword>
<accession>A0ABW9QY68</accession>
<proteinExistence type="inferred from homology"/>
<keyword evidence="6 11" id="KW-0874">Quinone</keyword>
<evidence type="ECO:0000256" key="2">
    <source>
        <dbReference type="ARBA" id="ARBA00008472"/>
    </source>
</evidence>
<dbReference type="Pfam" id="PF00507">
    <property type="entry name" value="Oxidored_q4"/>
    <property type="match status" value="1"/>
</dbReference>
<keyword evidence="14" id="KW-0732">Signal</keyword>
<feature type="compositionally biased region" description="Low complexity" evidence="13">
    <location>
        <begin position="150"/>
        <end position="159"/>
    </location>
</feature>
<protein>
    <recommendedName>
        <fullName evidence="11">NADH-quinone oxidoreductase subunit A</fullName>
        <ecNumber evidence="11">7.1.1.-</ecNumber>
    </recommendedName>
    <alternativeName>
        <fullName evidence="11">NADH dehydrogenase I subunit A</fullName>
    </alternativeName>
    <alternativeName>
        <fullName evidence="11">NDH-1 subunit A</fullName>
    </alternativeName>
    <alternativeName>
        <fullName evidence="11">NUO1</fullName>
    </alternativeName>
</protein>